<dbReference type="AlphaFoldDB" id="A0A2G4YRY8"/>
<feature type="region of interest" description="Disordered" evidence="1">
    <location>
        <begin position="43"/>
        <end position="71"/>
    </location>
</feature>
<sequence length="71" mass="7745">MNRKPPVPPQSANDNAVQKTAAPALRHIAQLLGRLAARDSLQRHLRKSAANDNQATSTEGTEVKQTRPPRP</sequence>
<evidence type="ECO:0000313" key="2">
    <source>
        <dbReference type="EMBL" id="PHZ85078.1"/>
    </source>
</evidence>
<evidence type="ECO:0000313" key="3">
    <source>
        <dbReference type="Proteomes" id="UP000229730"/>
    </source>
</evidence>
<proteinExistence type="predicted"/>
<protein>
    <submittedName>
        <fullName evidence="2">Uncharacterized protein</fullName>
    </submittedName>
</protein>
<feature type="region of interest" description="Disordered" evidence="1">
    <location>
        <begin position="1"/>
        <end position="20"/>
    </location>
</feature>
<accession>A0A2G4YRY8</accession>
<keyword evidence="3" id="KW-1185">Reference proteome</keyword>
<organism evidence="2 3">
    <name type="scientific">Paremcibacter congregatus</name>
    <dbReference type="NCBI Taxonomy" id="2043170"/>
    <lineage>
        <taxon>Bacteria</taxon>
        <taxon>Pseudomonadati</taxon>
        <taxon>Pseudomonadota</taxon>
        <taxon>Alphaproteobacteria</taxon>
        <taxon>Emcibacterales</taxon>
        <taxon>Emcibacteraceae</taxon>
        <taxon>Paremcibacter</taxon>
    </lineage>
</organism>
<dbReference type="EMBL" id="PDEM01000018">
    <property type="protein sequence ID" value="PHZ85078.1"/>
    <property type="molecule type" value="Genomic_DNA"/>
</dbReference>
<reference evidence="2 3" key="1">
    <citation type="submission" date="2017-10" db="EMBL/GenBank/DDBJ databases">
        <title>Frigbacter circumglobatus gen. nov. sp. nov., isolated from sediment cultured in situ.</title>
        <authorList>
            <person name="Zhao Z."/>
        </authorList>
    </citation>
    <scope>NUCLEOTIDE SEQUENCE [LARGE SCALE GENOMIC DNA]</scope>
    <source>
        <strain evidence="2 3">ZYL</strain>
    </source>
</reference>
<dbReference type="RefSeq" id="WP_099472343.1">
    <property type="nucleotide sequence ID" value="NZ_CP041025.1"/>
</dbReference>
<name>A0A2G4YRY8_9PROT</name>
<dbReference type="InParanoid" id="A0A2G4YRY8"/>
<gene>
    <name evidence="2" type="ORF">CRD36_08530</name>
</gene>
<dbReference type="Proteomes" id="UP000229730">
    <property type="component" value="Unassembled WGS sequence"/>
</dbReference>
<feature type="compositionally biased region" description="Polar residues" evidence="1">
    <location>
        <begin position="50"/>
        <end position="60"/>
    </location>
</feature>
<evidence type="ECO:0000256" key="1">
    <source>
        <dbReference type="SAM" id="MobiDB-lite"/>
    </source>
</evidence>
<comment type="caution">
    <text evidence="2">The sequence shown here is derived from an EMBL/GenBank/DDBJ whole genome shotgun (WGS) entry which is preliminary data.</text>
</comment>